<comment type="caution">
    <text evidence="2">The sequence shown here is derived from an EMBL/GenBank/DDBJ whole genome shotgun (WGS) entry which is preliminary data.</text>
</comment>
<protein>
    <submittedName>
        <fullName evidence="2">Uncharacterized protein</fullName>
    </submittedName>
</protein>
<name>A0A7J7ISQ1_BUGNE</name>
<feature type="chain" id="PRO_5029859430" evidence="1">
    <location>
        <begin position="21"/>
        <end position="94"/>
    </location>
</feature>
<organism evidence="2 3">
    <name type="scientific">Bugula neritina</name>
    <name type="common">Brown bryozoan</name>
    <name type="synonym">Sertularia neritina</name>
    <dbReference type="NCBI Taxonomy" id="10212"/>
    <lineage>
        <taxon>Eukaryota</taxon>
        <taxon>Metazoa</taxon>
        <taxon>Spiralia</taxon>
        <taxon>Lophotrochozoa</taxon>
        <taxon>Bryozoa</taxon>
        <taxon>Gymnolaemata</taxon>
        <taxon>Cheilostomatida</taxon>
        <taxon>Flustrina</taxon>
        <taxon>Buguloidea</taxon>
        <taxon>Bugulidae</taxon>
        <taxon>Bugula</taxon>
    </lineage>
</organism>
<sequence length="94" mass="10518">MMKSVIIIIFVVTDMFHSPGSPLCSEEADNIKEIVNTLRSAREKTASTAPAIDGEQNPKHCVPANLQYYAVNLYSNYWFFSVLSFSLKTAELLT</sequence>
<dbReference type="AlphaFoldDB" id="A0A7J7ISQ1"/>
<proteinExistence type="predicted"/>
<feature type="signal peptide" evidence="1">
    <location>
        <begin position="1"/>
        <end position="20"/>
    </location>
</feature>
<evidence type="ECO:0000313" key="2">
    <source>
        <dbReference type="EMBL" id="KAF6016566.1"/>
    </source>
</evidence>
<accession>A0A7J7ISQ1</accession>
<dbReference type="EMBL" id="VXIV02003511">
    <property type="protein sequence ID" value="KAF6016566.1"/>
    <property type="molecule type" value="Genomic_DNA"/>
</dbReference>
<reference evidence="2" key="1">
    <citation type="submission" date="2020-06" db="EMBL/GenBank/DDBJ databases">
        <title>Draft genome of Bugula neritina, a colonial animal packing powerful symbionts and potential medicines.</title>
        <authorList>
            <person name="Rayko M."/>
        </authorList>
    </citation>
    <scope>NUCLEOTIDE SEQUENCE [LARGE SCALE GENOMIC DNA]</scope>
    <source>
        <strain evidence="2">Kwan_BN1</strain>
    </source>
</reference>
<dbReference type="Proteomes" id="UP000593567">
    <property type="component" value="Unassembled WGS sequence"/>
</dbReference>
<keyword evidence="1" id="KW-0732">Signal</keyword>
<gene>
    <name evidence="2" type="ORF">EB796_025126</name>
</gene>
<evidence type="ECO:0000313" key="3">
    <source>
        <dbReference type="Proteomes" id="UP000593567"/>
    </source>
</evidence>
<keyword evidence="3" id="KW-1185">Reference proteome</keyword>
<evidence type="ECO:0000256" key="1">
    <source>
        <dbReference type="SAM" id="SignalP"/>
    </source>
</evidence>